<dbReference type="InterPro" id="IPR001750">
    <property type="entry name" value="ND/Mrp_TM"/>
</dbReference>
<feature type="domain" description="NADH-Ubiquinone oxidoreductase (complex I) chain 5 N-terminal" evidence="8">
    <location>
        <begin position="72"/>
        <end position="122"/>
    </location>
</feature>
<dbReference type="Pfam" id="PF00662">
    <property type="entry name" value="Proton_antipo_N"/>
    <property type="match status" value="1"/>
</dbReference>
<reference evidence="10" key="1">
    <citation type="journal article" date="2019" name="Int. J. Syst. Evol. Microbiol.">
        <title>The Global Catalogue of Microorganisms (GCM) 10K type strain sequencing project: providing services to taxonomists for standard genome sequencing and annotation.</title>
        <authorList>
            <consortium name="The Broad Institute Genomics Platform"/>
            <consortium name="The Broad Institute Genome Sequencing Center for Infectious Disease"/>
            <person name="Wu L."/>
            <person name="Ma J."/>
        </authorList>
    </citation>
    <scope>NUCLEOTIDE SEQUENCE [LARGE SCALE GENOMIC DNA]</scope>
    <source>
        <strain evidence="10">CCUG 53762</strain>
    </source>
</reference>
<feature type="domain" description="NADH:quinone oxidoreductase/Mrp antiporter transmembrane" evidence="7">
    <location>
        <begin position="138"/>
        <end position="437"/>
    </location>
</feature>
<dbReference type="InterPro" id="IPR001516">
    <property type="entry name" value="Proton_antipo_N"/>
</dbReference>
<feature type="transmembrane region" description="Helical" evidence="6">
    <location>
        <begin position="496"/>
        <end position="515"/>
    </location>
</feature>
<dbReference type="EMBL" id="JBHUDG010000048">
    <property type="protein sequence ID" value="MFD1631543.1"/>
    <property type="molecule type" value="Genomic_DNA"/>
</dbReference>
<feature type="transmembrane region" description="Helical" evidence="6">
    <location>
        <begin position="348"/>
        <end position="370"/>
    </location>
</feature>
<dbReference type="InterPro" id="IPR018393">
    <property type="entry name" value="NADHpl_OxRdtase_5_subgr"/>
</dbReference>
<evidence type="ECO:0000259" key="8">
    <source>
        <dbReference type="Pfam" id="PF00662"/>
    </source>
</evidence>
<evidence type="ECO:0000313" key="9">
    <source>
        <dbReference type="EMBL" id="MFD1631543.1"/>
    </source>
</evidence>
<feature type="transmembrane region" description="Helical" evidence="6">
    <location>
        <begin position="232"/>
        <end position="250"/>
    </location>
</feature>
<keyword evidence="10" id="KW-1185">Reference proteome</keyword>
<evidence type="ECO:0000256" key="6">
    <source>
        <dbReference type="SAM" id="Phobius"/>
    </source>
</evidence>
<dbReference type="Proteomes" id="UP001597118">
    <property type="component" value="Unassembled WGS sequence"/>
</dbReference>
<evidence type="ECO:0000256" key="4">
    <source>
        <dbReference type="ARBA" id="ARBA00023136"/>
    </source>
</evidence>
<dbReference type="InterPro" id="IPR003945">
    <property type="entry name" value="NU5C-like"/>
</dbReference>
<organism evidence="9 10">
    <name type="scientific">Pseudopedobacter beijingensis</name>
    <dbReference type="NCBI Taxonomy" id="1207056"/>
    <lineage>
        <taxon>Bacteria</taxon>
        <taxon>Pseudomonadati</taxon>
        <taxon>Bacteroidota</taxon>
        <taxon>Sphingobacteriia</taxon>
        <taxon>Sphingobacteriales</taxon>
        <taxon>Sphingobacteriaceae</taxon>
        <taxon>Pseudopedobacter</taxon>
    </lineage>
</organism>
<feature type="transmembrane region" description="Helical" evidence="6">
    <location>
        <begin position="89"/>
        <end position="109"/>
    </location>
</feature>
<name>A0ABW4IFK7_9SPHI</name>
<dbReference type="PRINTS" id="PR01434">
    <property type="entry name" value="NADHDHGNASE5"/>
</dbReference>
<feature type="transmembrane region" description="Helical" evidence="6">
    <location>
        <begin position="535"/>
        <end position="556"/>
    </location>
</feature>
<dbReference type="PANTHER" id="PTHR42829">
    <property type="entry name" value="NADH-UBIQUINONE OXIDOREDUCTASE CHAIN 5"/>
    <property type="match status" value="1"/>
</dbReference>
<dbReference type="Gene3D" id="1.20.5.2700">
    <property type="match status" value="2"/>
</dbReference>
<feature type="transmembrane region" description="Helical" evidence="6">
    <location>
        <begin position="12"/>
        <end position="29"/>
    </location>
</feature>
<evidence type="ECO:0000259" key="7">
    <source>
        <dbReference type="Pfam" id="PF00361"/>
    </source>
</evidence>
<dbReference type="PRINTS" id="PR01435">
    <property type="entry name" value="NPOXDRDTASE5"/>
</dbReference>
<keyword evidence="4 6" id="KW-0472">Membrane</keyword>
<comment type="subcellular location">
    <subcellularLocation>
        <location evidence="1">Endomembrane system</location>
        <topology evidence="1">Multi-pass membrane protein</topology>
    </subcellularLocation>
    <subcellularLocation>
        <location evidence="5">Membrane</location>
        <topology evidence="5">Multi-pass membrane protein</topology>
    </subcellularLocation>
</comment>
<evidence type="ECO:0000313" key="10">
    <source>
        <dbReference type="Proteomes" id="UP001597118"/>
    </source>
</evidence>
<sequence>MGDFLNISEQQIVFLVLATILAPLAAFVFSFSFRKIAILSSVIGISISLIASLILFLGVWNTGITHHFTQQWINFSGFRIDAGLLVNKLTVIMLLLVSFIALLVNIYSVEYMRYDKDKPKYFAYLSLFCFAMLALVSADNLFLIYAFWELVGFASYLLIGFWFTRETAAQANKKAFIMNRIGDVGFLVGILIVYSQFRTLDINTLFGEGNLIASSFIHQSSWVTPFASMPDYWSTIAGLCFFAGAIAKSAQFPLHTWLPDAMEGPTAVSSLIHAATMVAAGVFLLIRIEPLFNQTVLVTIAAIGLFTAFMAATIALTQNDIKRVLAFSTISQLGFMMLGIGVGDSAAALFHLVTHAFFKCLLFLSAGIVIHEMQHIKEKLTLDFDAQDMNNMGGLRKKMPLTFIVFLLAALALAGLPLTSGYLSKDTILLSVFDWGNAKGGIYWIFPLFISITSWLTSFYIFRVIFKVFYGEFRLPKLLNTAIQVPIHDPSNWMKIPVTILAVFSLSFFFAINPLNPEEAWIYKAFANHHGQESIFHVLVPVYINILSIILIYLAYRAYAQGKLKIGMEGTWLYRFSYNQWYFNQFYQVTFVELTMMKARFWYWFDKTLVDGFVNQLGRLTLTLSLIADWVDRNIVDGLVNFSALIVERLGIWFRAVHNGKIQHYVVWMLLVFITFFIFQMIF</sequence>
<feature type="transmembrane region" description="Helical" evidence="6">
    <location>
        <begin position="442"/>
        <end position="466"/>
    </location>
</feature>
<dbReference type="NCBIfam" id="NF005141">
    <property type="entry name" value="PRK06590.1"/>
    <property type="match status" value="1"/>
</dbReference>
<accession>A0ABW4IFK7</accession>
<feature type="transmembrane region" description="Helical" evidence="6">
    <location>
        <begin position="36"/>
        <end position="60"/>
    </location>
</feature>
<dbReference type="RefSeq" id="WP_379663911.1">
    <property type="nucleotide sequence ID" value="NZ_JBHUDG010000048.1"/>
</dbReference>
<gene>
    <name evidence="9" type="primary">nuoL</name>
    <name evidence="9" type="ORF">ACFSAH_16840</name>
</gene>
<evidence type="ECO:0000256" key="2">
    <source>
        <dbReference type="ARBA" id="ARBA00022692"/>
    </source>
</evidence>
<keyword evidence="2 5" id="KW-0812">Transmembrane</keyword>
<keyword evidence="3 6" id="KW-1133">Transmembrane helix</keyword>
<feature type="transmembrane region" description="Helical" evidence="6">
    <location>
        <begin position="176"/>
        <end position="197"/>
    </location>
</feature>
<evidence type="ECO:0000256" key="5">
    <source>
        <dbReference type="RuleBase" id="RU000320"/>
    </source>
</evidence>
<feature type="transmembrane region" description="Helical" evidence="6">
    <location>
        <begin position="121"/>
        <end position="138"/>
    </location>
</feature>
<proteinExistence type="predicted"/>
<protein>
    <submittedName>
        <fullName evidence="9">NADH-quinone oxidoreductase subunit L</fullName>
    </submittedName>
</protein>
<feature type="transmembrane region" description="Helical" evidence="6">
    <location>
        <begin position="144"/>
        <end position="164"/>
    </location>
</feature>
<feature type="transmembrane region" description="Helical" evidence="6">
    <location>
        <begin position="665"/>
        <end position="682"/>
    </location>
</feature>
<comment type="caution">
    <text evidence="9">The sequence shown here is derived from an EMBL/GenBank/DDBJ whole genome shotgun (WGS) entry which is preliminary data.</text>
</comment>
<evidence type="ECO:0000256" key="3">
    <source>
        <dbReference type="ARBA" id="ARBA00022989"/>
    </source>
</evidence>
<feature type="transmembrane region" description="Helical" evidence="6">
    <location>
        <begin position="271"/>
        <end position="288"/>
    </location>
</feature>
<feature type="transmembrane region" description="Helical" evidence="6">
    <location>
        <begin position="294"/>
        <end position="317"/>
    </location>
</feature>
<evidence type="ECO:0000256" key="1">
    <source>
        <dbReference type="ARBA" id="ARBA00004127"/>
    </source>
</evidence>
<feature type="transmembrane region" description="Helical" evidence="6">
    <location>
        <begin position="401"/>
        <end position="422"/>
    </location>
</feature>
<dbReference type="PANTHER" id="PTHR42829:SF2">
    <property type="entry name" value="NADH-UBIQUINONE OXIDOREDUCTASE CHAIN 5"/>
    <property type="match status" value="1"/>
</dbReference>
<dbReference type="NCBIfam" id="TIGR01974">
    <property type="entry name" value="NDH_I_L"/>
    <property type="match status" value="1"/>
</dbReference>
<feature type="transmembrane region" description="Helical" evidence="6">
    <location>
        <begin position="324"/>
        <end position="342"/>
    </location>
</feature>
<dbReference type="Pfam" id="PF00361">
    <property type="entry name" value="Proton_antipo_M"/>
    <property type="match status" value="1"/>
</dbReference>